<reference evidence="4 5" key="2">
    <citation type="submission" date="2018-11" db="EMBL/GenBank/DDBJ databases">
        <authorList>
            <consortium name="Pathogen Informatics"/>
        </authorList>
    </citation>
    <scope>NUCLEOTIDE SEQUENCE [LARGE SCALE GENOMIC DNA]</scope>
    <source>
        <strain evidence="4 5">Egypt</strain>
    </source>
</reference>
<dbReference type="EMBL" id="UZAN01053851">
    <property type="protein sequence ID" value="VDP90167.1"/>
    <property type="molecule type" value="Genomic_DNA"/>
</dbReference>
<dbReference type="OrthoDB" id="67688at2759"/>
<evidence type="ECO:0000259" key="3">
    <source>
        <dbReference type="PROSITE" id="PS51547"/>
    </source>
</evidence>
<keyword evidence="5" id="KW-1185">Reference proteome</keyword>
<dbReference type="AlphaFoldDB" id="A0A183B110"/>
<feature type="transmembrane region" description="Helical" evidence="2">
    <location>
        <begin position="259"/>
        <end position="283"/>
    </location>
</feature>
<proteinExistence type="inferred from homology"/>
<sequence>MGSVVLSYFPSCDLGATQNNDMDLSGFHPEKFKIINGVYSPLACYGELKVSYCITRNIPRLNTCIVSAWFQTRCSLDGRTFNETVELPFAYNSLHDYNGVCFVLSSTYTDEKGVHEQLLAGANMPLYNSKKLFRNGIYELELHPLQPLGVRKFHDLELVVRNPEFDAKPKDMDQMNKILKINRKHMRNELFETPLDRYTIPDAARAVEEAKRTSGRLFLSVKFEFSRNAPNLTIPVIFERKVRTFISLSLSPLVLDAKLSLYTIITTATLHIWSFYFSCGLLFEIYY</sequence>
<dbReference type="WBParaSite" id="ECPE_0001293301-mRNA-1">
    <property type="protein sequence ID" value="ECPE_0001293301-mRNA-1"/>
    <property type="gene ID" value="ECPE_0001293301"/>
</dbReference>
<evidence type="ECO:0000313" key="6">
    <source>
        <dbReference type="WBParaSite" id="ECPE_0001293301-mRNA-1"/>
    </source>
</evidence>
<comment type="similarity">
    <text evidence="1">Belongs to the PI3/PI4-kinase family.</text>
</comment>
<keyword evidence="2" id="KW-0472">Membrane</keyword>
<accession>A0A183B110</accession>
<organism evidence="6">
    <name type="scientific">Echinostoma caproni</name>
    <dbReference type="NCBI Taxonomy" id="27848"/>
    <lineage>
        <taxon>Eukaryota</taxon>
        <taxon>Metazoa</taxon>
        <taxon>Spiralia</taxon>
        <taxon>Lophotrochozoa</taxon>
        <taxon>Platyhelminthes</taxon>
        <taxon>Trematoda</taxon>
        <taxon>Digenea</taxon>
        <taxon>Plagiorchiida</taxon>
        <taxon>Echinostomata</taxon>
        <taxon>Echinostomatoidea</taxon>
        <taxon>Echinostomatidae</taxon>
        <taxon>Echinostoma</taxon>
    </lineage>
</organism>
<evidence type="ECO:0000313" key="4">
    <source>
        <dbReference type="EMBL" id="VDP90167.1"/>
    </source>
</evidence>
<evidence type="ECO:0000313" key="5">
    <source>
        <dbReference type="Proteomes" id="UP000272942"/>
    </source>
</evidence>
<protein>
    <submittedName>
        <fullName evidence="6">C2 PI3K-type domain-containing protein</fullName>
    </submittedName>
</protein>
<keyword evidence="2" id="KW-0812">Transmembrane</keyword>
<feature type="domain" description="C2 PI3K-type" evidence="3">
    <location>
        <begin position="16"/>
        <end position="180"/>
    </location>
</feature>
<evidence type="ECO:0000256" key="1">
    <source>
        <dbReference type="PROSITE-ProRule" id="PRU00880"/>
    </source>
</evidence>
<gene>
    <name evidence="4" type="ORF">ECPE_LOCUS12895</name>
</gene>
<dbReference type="InterPro" id="IPR002420">
    <property type="entry name" value="PI3K-type_C2_dom"/>
</dbReference>
<dbReference type="Proteomes" id="UP000272942">
    <property type="component" value="Unassembled WGS sequence"/>
</dbReference>
<dbReference type="InterPro" id="IPR035892">
    <property type="entry name" value="C2_domain_sf"/>
</dbReference>
<dbReference type="PROSITE" id="PS51547">
    <property type="entry name" value="C2_PI3K"/>
    <property type="match status" value="1"/>
</dbReference>
<dbReference type="Gene3D" id="2.60.40.150">
    <property type="entry name" value="C2 domain"/>
    <property type="match status" value="1"/>
</dbReference>
<name>A0A183B110_9TREM</name>
<reference evidence="6" key="1">
    <citation type="submission" date="2016-06" db="UniProtKB">
        <authorList>
            <consortium name="WormBaseParasite"/>
        </authorList>
    </citation>
    <scope>IDENTIFICATION</scope>
</reference>
<keyword evidence="2" id="KW-1133">Transmembrane helix</keyword>
<evidence type="ECO:0000256" key="2">
    <source>
        <dbReference type="SAM" id="Phobius"/>
    </source>
</evidence>